<dbReference type="GO" id="GO:0003677">
    <property type="term" value="F:DNA binding"/>
    <property type="evidence" value="ECO:0007669"/>
    <property type="project" value="InterPro"/>
</dbReference>
<sequence>MYVLNVTAVDKNTFSLSEARDRKGMTIAEASNALNISAEELVTYERDSSEMGFKLAIKMGELYSLPLHKMDFSE</sequence>
<dbReference type="SUPFAM" id="SSF47413">
    <property type="entry name" value="lambda repressor-like DNA-binding domains"/>
    <property type="match status" value="1"/>
</dbReference>
<dbReference type="Gene3D" id="1.10.260.40">
    <property type="entry name" value="lambda repressor-like DNA-binding domains"/>
    <property type="match status" value="1"/>
</dbReference>
<evidence type="ECO:0008006" key="3">
    <source>
        <dbReference type="Google" id="ProtNLM"/>
    </source>
</evidence>
<proteinExistence type="predicted"/>
<dbReference type="Proteomes" id="UP000247790">
    <property type="component" value="Unassembled WGS sequence"/>
</dbReference>
<accession>A0A2V4VF62</accession>
<evidence type="ECO:0000313" key="1">
    <source>
        <dbReference type="EMBL" id="PYE52470.1"/>
    </source>
</evidence>
<name>A0A2V4VF62_PAEBA</name>
<dbReference type="InterPro" id="IPR001387">
    <property type="entry name" value="Cro/C1-type_HTH"/>
</dbReference>
<dbReference type="EMBL" id="QJSW01000001">
    <property type="protein sequence ID" value="PYE52470.1"/>
    <property type="molecule type" value="Genomic_DNA"/>
</dbReference>
<dbReference type="InterPro" id="IPR010982">
    <property type="entry name" value="Lambda_DNA-bd_dom_sf"/>
</dbReference>
<comment type="caution">
    <text evidence="1">The sequence shown here is derived from an EMBL/GenBank/DDBJ whole genome shotgun (WGS) entry which is preliminary data.</text>
</comment>
<protein>
    <recommendedName>
        <fullName evidence="3">Helix-turn-helix protein</fullName>
    </recommendedName>
</protein>
<evidence type="ECO:0000313" key="2">
    <source>
        <dbReference type="Proteomes" id="UP000247790"/>
    </source>
</evidence>
<gene>
    <name evidence="1" type="ORF">DFQ00_101408</name>
</gene>
<dbReference type="AlphaFoldDB" id="A0A2V4VF62"/>
<dbReference type="CDD" id="cd00093">
    <property type="entry name" value="HTH_XRE"/>
    <property type="match status" value="1"/>
</dbReference>
<organism evidence="1 2">
    <name type="scientific">Paenibacillus barcinonensis</name>
    <dbReference type="NCBI Taxonomy" id="198119"/>
    <lineage>
        <taxon>Bacteria</taxon>
        <taxon>Bacillati</taxon>
        <taxon>Bacillota</taxon>
        <taxon>Bacilli</taxon>
        <taxon>Bacillales</taxon>
        <taxon>Paenibacillaceae</taxon>
        <taxon>Paenibacillus</taxon>
    </lineage>
</organism>
<reference evidence="1 2" key="1">
    <citation type="submission" date="2018-06" db="EMBL/GenBank/DDBJ databases">
        <title>Genomic Encyclopedia of Type Strains, Phase III (KMG-III): the genomes of soil and plant-associated and newly described type strains.</title>
        <authorList>
            <person name="Whitman W."/>
        </authorList>
    </citation>
    <scope>NUCLEOTIDE SEQUENCE [LARGE SCALE GENOMIC DNA]</scope>
    <source>
        <strain evidence="1 2">CECT 7022</strain>
    </source>
</reference>